<name>A0AAW1HI09_SAPOF</name>
<dbReference type="EMBL" id="JBDFQZ010000011">
    <property type="protein sequence ID" value="KAK9675984.1"/>
    <property type="molecule type" value="Genomic_DNA"/>
</dbReference>
<keyword evidence="2" id="KW-1185">Reference proteome</keyword>
<gene>
    <name evidence="1" type="ORF">RND81_11G046100</name>
</gene>
<proteinExistence type="predicted"/>
<evidence type="ECO:0000313" key="2">
    <source>
        <dbReference type="Proteomes" id="UP001443914"/>
    </source>
</evidence>
<dbReference type="Gene3D" id="3.30.450.350">
    <property type="entry name" value="CHASE domain"/>
    <property type="match status" value="1"/>
</dbReference>
<evidence type="ECO:0000313" key="1">
    <source>
        <dbReference type="EMBL" id="KAK9675984.1"/>
    </source>
</evidence>
<sequence length="94" mass="10523">MFLLLVRVSPRMILKSADNSINLFGRRNLTASGVGSPVHKFQGHDAHVLCIQKTFARYTDGTAFKRPLTSGVAYAARVLLTERESFEKQQGWTI</sequence>
<dbReference type="Proteomes" id="UP001443914">
    <property type="component" value="Unassembled WGS sequence"/>
</dbReference>
<protein>
    <submittedName>
        <fullName evidence="1">Uncharacterized protein</fullName>
    </submittedName>
</protein>
<dbReference type="AlphaFoldDB" id="A0AAW1HI09"/>
<reference evidence="1" key="1">
    <citation type="submission" date="2024-03" db="EMBL/GenBank/DDBJ databases">
        <title>WGS assembly of Saponaria officinalis var. Norfolk2.</title>
        <authorList>
            <person name="Jenkins J."/>
            <person name="Shu S."/>
            <person name="Grimwood J."/>
            <person name="Barry K."/>
            <person name="Goodstein D."/>
            <person name="Schmutz J."/>
            <person name="Leebens-Mack J."/>
            <person name="Osbourn A."/>
        </authorList>
    </citation>
    <scope>NUCLEOTIDE SEQUENCE [LARGE SCALE GENOMIC DNA]</scope>
    <source>
        <strain evidence="1">JIC</strain>
    </source>
</reference>
<accession>A0AAW1HI09</accession>
<comment type="caution">
    <text evidence="1">The sequence shown here is derived from an EMBL/GenBank/DDBJ whole genome shotgun (WGS) entry which is preliminary data.</text>
</comment>
<organism evidence="1 2">
    <name type="scientific">Saponaria officinalis</name>
    <name type="common">Common soapwort</name>
    <name type="synonym">Lychnis saponaria</name>
    <dbReference type="NCBI Taxonomy" id="3572"/>
    <lineage>
        <taxon>Eukaryota</taxon>
        <taxon>Viridiplantae</taxon>
        <taxon>Streptophyta</taxon>
        <taxon>Embryophyta</taxon>
        <taxon>Tracheophyta</taxon>
        <taxon>Spermatophyta</taxon>
        <taxon>Magnoliopsida</taxon>
        <taxon>eudicotyledons</taxon>
        <taxon>Gunneridae</taxon>
        <taxon>Pentapetalae</taxon>
        <taxon>Caryophyllales</taxon>
        <taxon>Caryophyllaceae</taxon>
        <taxon>Caryophylleae</taxon>
        <taxon>Saponaria</taxon>
    </lineage>
</organism>
<dbReference type="InterPro" id="IPR042240">
    <property type="entry name" value="CHASE_sf"/>
</dbReference>